<proteinExistence type="predicted"/>
<evidence type="ECO:0000256" key="5">
    <source>
        <dbReference type="ARBA" id="ARBA00023136"/>
    </source>
</evidence>
<evidence type="ECO:0000256" key="3">
    <source>
        <dbReference type="ARBA" id="ARBA00022692"/>
    </source>
</evidence>
<name>A0A1W1HKZ7_9BACT</name>
<accession>A0A1W1HKZ7</accession>
<dbReference type="AlphaFoldDB" id="A0A1W1HKZ7"/>
<dbReference type="STRING" id="1246637.MTBBW1_900016"/>
<keyword evidence="2" id="KW-1003">Cell membrane</keyword>
<protein>
    <submittedName>
        <fullName evidence="7">Uncharacterized protein</fullName>
    </submittedName>
</protein>
<feature type="transmembrane region" description="Helical" evidence="6">
    <location>
        <begin position="166"/>
        <end position="187"/>
    </location>
</feature>
<evidence type="ECO:0000256" key="4">
    <source>
        <dbReference type="ARBA" id="ARBA00022989"/>
    </source>
</evidence>
<keyword evidence="4 6" id="KW-1133">Transmembrane helix</keyword>
<evidence type="ECO:0000313" key="7">
    <source>
        <dbReference type="EMBL" id="SLM33149.1"/>
    </source>
</evidence>
<feature type="transmembrane region" description="Helical" evidence="6">
    <location>
        <begin position="199"/>
        <end position="219"/>
    </location>
</feature>
<evidence type="ECO:0000313" key="8">
    <source>
        <dbReference type="Proteomes" id="UP000191931"/>
    </source>
</evidence>
<feature type="transmembrane region" description="Helical" evidence="6">
    <location>
        <begin position="91"/>
        <end position="109"/>
    </location>
</feature>
<organism evidence="7 8">
    <name type="scientific">Desulfamplus magnetovallimortis</name>
    <dbReference type="NCBI Taxonomy" id="1246637"/>
    <lineage>
        <taxon>Bacteria</taxon>
        <taxon>Pseudomonadati</taxon>
        <taxon>Thermodesulfobacteriota</taxon>
        <taxon>Desulfobacteria</taxon>
        <taxon>Desulfobacterales</taxon>
        <taxon>Desulfobacteraceae</taxon>
        <taxon>Desulfamplus</taxon>
    </lineage>
</organism>
<feature type="transmembrane region" description="Helical" evidence="6">
    <location>
        <begin position="7"/>
        <end position="23"/>
    </location>
</feature>
<feature type="transmembrane region" description="Helical" evidence="6">
    <location>
        <begin position="61"/>
        <end position="85"/>
    </location>
</feature>
<dbReference type="Proteomes" id="UP000191931">
    <property type="component" value="Unassembled WGS sequence"/>
</dbReference>
<keyword evidence="5 6" id="KW-0472">Membrane</keyword>
<feature type="transmembrane region" description="Helical" evidence="6">
    <location>
        <begin position="225"/>
        <end position="242"/>
    </location>
</feature>
<evidence type="ECO:0000256" key="1">
    <source>
        <dbReference type="ARBA" id="ARBA00004651"/>
    </source>
</evidence>
<gene>
    <name evidence="7" type="ORF">MTBBW1_900016</name>
</gene>
<dbReference type="InterPro" id="IPR022791">
    <property type="entry name" value="L-PG_synthase/AglD"/>
</dbReference>
<evidence type="ECO:0000256" key="2">
    <source>
        <dbReference type="ARBA" id="ARBA00022475"/>
    </source>
</evidence>
<dbReference type="PANTHER" id="PTHR39087:SF2">
    <property type="entry name" value="UPF0104 MEMBRANE PROTEIN MJ1595"/>
    <property type="match status" value="1"/>
</dbReference>
<keyword evidence="3 6" id="KW-0812">Transmembrane</keyword>
<dbReference type="PANTHER" id="PTHR39087">
    <property type="entry name" value="UPF0104 MEMBRANE PROTEIN MJ1595"/>
    <property type="match status" value="1"/>
</dbReference>
<sequence length="248" mass="28100">MIGTFNLYILLNTFIKISFLSFLKRYLYSWSLSLIAPGQVGDASFILLLKNKISVKHTTLVYLFDKIITLCFYCLITLFGFSIYLSINISYIFLFFISVSALSILILFYSKTKSQYFYSFIFDKKNIFVEIILNKKAICKNILGTILKILITGLTYYIAFKSFNVIISWQDALVIPIMCTLVGYIPISAAGIGTVEVSAVYIFSTIGISSSVVISVYILLRTCQFAIAVIVITFSLVFKKIFPNNIKE</sequence>
<feature type="transmembrane region" description="Helical" evidence="6">
    <location>
        <begin position="29"/>
        <end position="49"/>
    </location>
</feature>
<keyword evidence="8" id="KW-1185">Reference proteome</keyword>
<dbReference type="OrthoDB" id="9986070at2"/>
<reference evidence="7 8" key="1">
    <citation type="submission" date="2017-03" db="EMBL/GenBank/DDBJ databases">
        <authorList>
            <person name="Afonso C.L."/>
            <person name="Miller P.J."/>
            <person name="Scott M.A."/>
            <person name="Spackman E."/>
            <person name="Goraichik I."/>
            <person name="Dimitrov K.M."/>
            <person name="Suarez D.L."/>
            <person name="Swayne D.E."/>
        </authorList>
    </citation>
    <scope>NUCLEOTIDE SEQUENCE [LARGE SCALE GENOMIC DNA]</scope>
    <source>
        <strain evidence="7">PRJEB14757</strain>
    </source>
</reference>
<dbReference type="EMBL" id="FWEV01000337">
    <property type="protein sequence ID" value="SLM33149.1"/>
    <property type="molecule type" value="Genomic_DNA"/>
</dbReference>
<dbReference type="Pfam" id="PF03706">
    <property type="entry name" value="LPG_synthase_TM"/>
    <property type="match status" value="1"/>
</dbReference>
<comment type="subcellular location">
    <subcellularLocation>
        <location evidence="1">Cell membrane</location>
        <topology evidence="1">Multi-pass membrane protein</topology>
    </subcellularLocation>
</comment>
<dbReference type="GO" id="GO:0005886">
    <property type="term" value="C:plasma membrane"/>
    <property type="evidence" value="ECO:0007669"/>
    <property type="project" value="UniProtKB-SubCell"/>
</dbReference>
<feature type="transmembrane region" description="Helical" evidence="6">
    <location>
        <begin position="142"/>
        <end position="160"/>
    </location>
</feature>
<evidence type="ECO:0000256" key="6">
    <source>
        <dbReference type="SAM" id="Phobius"/>
    </source>
</evidence>